<dbReference type="OrthoDB" id="310895at2759"/>
<dbReference type="SUPFAM" id="SSF53720">
    <property type="entry name" value="ALDH-like"/>
    <property type="match status" value="1"/>
</dbReference>
<dbReference type="Gene3D" id="3.40.309.10">
    <property type="entry name" value="Aldehyde Dehydrogenase, Chain A, domain 2"/>
    <property type="match status" value="1"/>
</dbReference>
<dbReference type="InterPro" id="IPR016160">
    <property type="entry name" value="Ald_DH_CS_CYS"/>
</dbReference>
<dbReference type="Proteomes" id="UP000759537">
    <property type="component" value="Unassembled WGS sequence"/>
</dbReference>
<dbReference type="InterPro" id="IPR016161">
    <property type="entry name" value="Ald_DH/histidinol_DH"/>
</dbReference>
<dbReference type="GO" id="GO:0019413">
    <property type="term" value="P:acetate biosynthetic process"/>
    <property type="evidence" value="ECO:0007669"/>
    <property type="project" value="UniProtKB-ARBA"/>
</dbReference>
<keyword evidence="2" id="KW-0560">Oxidoreductase</keyword>
<dbReference type="PROSITE" id="PS00070">
    <property type="entry name" value="ALDEHYDE_DEHYDR_CYS"/>
    <property type="match status" value="1"/>
</dbReference>
<evidence type="ECO:0000256" key="2">
    <source>
        <dbReference type="ARBA" id="ARBA00023002"/>
    </source>
</evidence>
<evidence type="ECO:0000259" key="3">
    <source>
        <dbReference type="Pfam" id="PF00171"/>
    </source>
</evidence>
<comment type="caution">
    <text evidence="4">The sequence shown here is derived from an EMBL/GenBank/DDBJ whole genome shotgun (WGS) entry which is preliminary data.</text>
</comment>
<gene>
    <name evidence="4" type="ORF">DFH94DRAFT_193063</name>
</gene>
<reference evidence="4" key="1">
    <citation type="submission" date="2019-10" db="EMBL/GenBank/DDBJ databases">
        <authorList>
            <consortium name="DOE Joint Genome Institute"/>
            <person name="Kuo A."/>
            <person name="Miyauchi S."/>
            <person name="Kiss E."/>
            <person name="Drula E."/>
            <person name="Kohler A."/>
            <person name="Sanchez-Garcia M."/>
            <person name="Andreopoulos B."/>
            <person name="Barry K.W."/>
            <person name="Bonito G."/>
            <person name="Buee M."/>
            <person name="Carver A."/>
            <person name="Chen C."/>
            <person name="Cichocki N."/>
            <person name="Clum A."/>
            <person name="Culley D."/>
            <person name="Crous P.W."/>
            <person name="Fauchery L."/>
            <person name="Girlanda M."/>
            <person name="Hayes R."/>
            <person name="Keri Z."/>
            <person name="LaButti K."/>
            <person name="Lipzen A."/>
            <person name="Lombard V."/>
            <person name="Magnuson J."/>
            <person name="Maillard F."/>
            <person name="Morin E."/>
            <person name="Murat C."/>
            <person name="Nolan M."/>
            <person name="Ohm R."/>
            <person name="Pangilinan J."/>
            <person name="Pereira M."/>
            <person name="Perotto S."/>
            <person name="Peter M."/>
            <person name="Riley R."/>
            <person name="Sitrit Y."/>
            <person name="Stielow B."/>
            <person name="Szollosi G."/>
            <person name="Zifcakova L."/>
            <person name="Stursova M."/>
            <person name="Spatafora J.W."/>
            <person name="Tedersoo L."/>
            <person name="Vaario L.-M."/>
            <person name="Yamada A."/>
            <person name="Yan M."/>
            <person name="Wang P."/>
            <person name="Xu J."/>
            <person name="Bruns T."/>
            <person name="Baldrian P."/>
            <person name="Vilgalys R."/>
            <person name="Henrissat B."/>
            <person name="Grigoriev I.V."/>
            <person name="Hibbett D."/>
            <person name="Nagy L.G."/>
            <person name="Martin F.M."/>
        </authorList>
    </citation>
    <scope>NUCLEOTIDE SEQUENCE</scope>
    <source>
        <strain evidence="4">Prilba</strain>
    </source>
</reference>
<sequence>MAWKLGPALATGNCVVLKPSEFTPLTALRMCSFINEAGFPPGVVNVITGYGHTVGLAISEHMQIDKVAFTGSTHVGRKIMEAAAKSNLKDVTLELGGVSPNIVFDDADLDLAVDCFVRGIFWNHGQTCCAGSRILVHSRIYEEFLKRFTQATKSLKSDKLFSEEPESCQCPQVSKIQFDRTLEYIADARTQGATVHLGGKQDHTQGYWIQPTIITAQPDMDFVKEEIFGPVAVIIKFENEDDVLESENNSLYGLTASFFTKDLTRGVQFANKLQAGTVWVNCVNTLYPNVPYGGFKQSGIGRECGQYALDTCVIYFPYVLAAHETCSGR</sequence>
<dbReference type="InterPro" id="IPR015590">
    <property type="entry name" value="Aldehyde_DH_dom"/>
</dbReference>
<evidence type="ECO:0000313" key="5">
    <source>
        <dbReference type="Proteomes" id="UP000759537"/>
    </source>
</evidence>
<protein>
    <submittedName>
        <fullName evidence="4">Aldehyde dehydrogenase domain-containing protein</fullName>
    </submittedName>
</protein>
<dbReference type="EMBL" id="WHVB01000021">
    <property type="protein sequence ID" value="KAF8472247.1"/>
    <property type="molecule type" value="Genomic_DNA"/>
</dbReference>
<evidence type="ECO:0000313" key="4">
    <source>
        <dbReference type="EMBL" id="KAF8472247.1"/>
    </source>
</evidence>
<dbReference type="Gene3D" id="3.40.605.10">
    <property type="entry name" value="Aldehyde Dehydrogenase, Chain A, domain 1"/>
    <property type="match status" value="1"/>
</dbReference>
<dbReference type="FunFam" id="3.40.309.10:FF:000001">
    <property type="entry name" value="Mitochondrial aldehyde dehydrogenase 2"/>
    <property type="match status" value="1"/>
</dbReference>
<feature type="domain" description="Aldehyde dehydrogenase" evidence="3">
    <location>
        <begin position="1"/>
        <end position="312"/>
    </location>
</feature>
<proteinExistence type="inferred from homology"/>
<organism evidence="4 5">
    <name type="scientific">Russula ochroleuca</name>
    <dbReference type="NCBI Taxonomy" id="152965"/>
    <lineage>
        <taxon>Eukaryota</taxon>
        <taxon>Fungi</taxon>
        <taxon>Dikarya</taxon>
        <taxon>Basidiomycota</taxon>
        <taxon>Agaricomycotina</taxon>
        <taxon>Agaricomycetes</taxon>
        <taxon>Russulales</taxon>
        <taxon>Russulaceae</taxon>
        <taxon>Russula</taxon>
    </lineage>
</organism>
<keyword evidence="5" id="KW-1185">Reference proteome</keyword>
<comment type="similarity">
    <text evidence="1">Belongs to the aldehyde dehydrogenase family.</text>
</comment>
<dbReference type="GO" id="GO:0016620">
    <property type="term" value="F:oxidoreductase activity, acting on the aldehyde or oxo group of donors, NAD or NADP as acceptor"/>
    <property type="evidence" value="ECO:0007669"/>
    <property type="project" value="InterPro"/>
</dbReference>
<reference evidence="4" key="2">
    <citation type="journal article" date="2020" name="Nat. Commun.">
        <title>Large-scale genome sequencing of mycorrhizal fungi provides insights into the early evolution of symbiotic traits.</title>
        <authorList>
            <person name="Miyauchi S."/>
            <person name="Kiss E."/>
            <person name="Kuo A."/>
            <person name="Drula E."/>
            <person name="Kohler A."/>
            <person name="Sanchez-Garcia M."/>
            <person name="Morin E."/>
            <person name="Andreopoulos B."/>
            <person name="Barry K.W."/>
            <person name="Bonito G."/>
            <person name="Buee M."/>
            <person name="Carver A."/>
            <person name="Chen C."/>
            <person name="Cichocki N."/>
            <person name="Clum A."/>
            <person name="Culley D."/>
            <person name="Crous P.W."/>
            <person name="Fauchery L."/>
            <person name="Girlanda M."/>
            <person name="Hayes R.D."/>
            <person name="Keri Z."/>
            <person name="LaButti K."/>
            <person name="Lipzen A."/>
            <person name="Lombard V."/>
            <person name="Magnuson J."/>
            <person name="Maillard F."/>
            <person name="Murat C."/>
            <person name="Nolan M."/>
            <person name="Ohm R.A."/>
            <person name="Pangilinan J."/>
            <person name="Pereira M.F."/>
            <person name="Perotto S."/>
            <person name="Peter M."/>
            <person name="Pfister S."/>
            <person name="Riley R."/>
            <person name="Sitrit Y."/>
            <person name="Stielow J.B."/>
            <person name="Szollosi G."/>
            <person name="Zifcakova L."/>
            <person name="Stursova M."/>
            <person name="Spatafora J.W."/>
            <person name="Tedersoo L."/>
            <person name="Vaario L.M."/>
            <person name="Yamada A."/>
            <person name="Yan M."/>
            <person name="Wang P."/>
            <person name="Xu J."/>
            <person name="Bruns T."/>
            <person name="Baldrian P."/>
            <person name="Vilgalys R."/>
            <person name="Dunand C."/>
            <person name="Henrissat B."/>
            <person name="Grigoriev I.V."/>
            <person name="Hibbett D."/>
            <person name="Nagy L.G."/>
            <person name="Martin F.M."/>
        </authorList>
    </citation>
    <scope>NUCLEOTIDE SEQUENCE</scope>
    <source>
        <strain evidence="4">Prilba</strain>
    </source>
</reference>
<dbReference type="InterPro" id="IPR016162">
    <property type="entry name" value="Ald_DH_N"/>
</dbReference>
<evidence type="ECO:0000256" key="1">
    <source>
        <dbReference type="ARBA" id="ARBA00009986"/>
    </source>
</evidence>
<dbReference type="Pfam" id="PF00171">
    <property type="entry name" value="Aldedh"/>
    <property type="match status" value="1"/>
</dbReference>
<dbReference type="AlphaFoldDB" id="A0A9P5JZN2"/>
<dbReference type="InterPro" id="IPR016163">
    <property type="entry name" value="Ald_DH_C"/>
</dbReference>
<accession>A0A9P5JZN2</accession>
<name>A0A9P5JZN2_9AGAM</name>
<dbReference type="PANTHER" id="PTHR11699">
    <property type="entry name" value="ALDEHYDE DEHYDROGENASE-RELATED"/>
    <property type="match status" value="1"/>
</dbReference>